<dbReference type="AlphaFoldDB" id="A0A0D2JL12"/>
<name>A0A0D2JL12_9EURO</name>
<protein>
    <submittedName>
        <fullName evidence="2">Uncharacterized protein</fullName>
    </submittedName>
</protein>
<dbReference type="EMBL" id="KN848090">
    <property type="protein sequence ID" value="KIX93927.1"/>
    <property type="molecule type" value="Genomic_DNA"/>
</dbReference>
<organism evidence="2 3">
    <name type="scientific">Fonsecaea multimorphosa CBS 102226</name>
    <dbReference type="NCBI Taxonomy" id="1442371"/>
    <lineage>
        <taxon>Eukaryota</taxon>
        <taxon>Fungi</taxon>
        <taxon>Dikarya</taxon>
        <taxon>Ascomycota</taxon>
        <taxon>Pezizomycotina</taxon>
        <taxon>Eurotiomycetes</taxon>
        <taxon>Chaetothyriomycetidae</taxon>
        <taxon>Chaetothyriales</taxon>
        <taxon>Herpotrichiellaceae</taxon>
        <taxon>Fonsecaea</taxon>
    </lineage>
</organism>
<feature type="region of interest" description="Disordered" evidence="1">
    <location>
        <begin position="116"/>
        <end position="152"/>
    </location>
</feature>
<dbReference type="GeneID" id="27716010"/>
<dbReference type="STRING" id="1442371.A0A0D2JL12"/>
<dbReference type="Proteomes" id="UP000053411">
    <property type="component" value="Unassembled WGS sequence"/>
</dbReference>
<proteinExistence type="predicted"/>
<evidence type="ECO:0000256" key="1">
    <source>
        <dbReference type="SAM" id="MobiDB-lite"/>
    </source>
</evidence>
<sequence>MGGSVFKPEGLSTPRMPPKVYNSVLAHTEELLRAHFKLVGHAIEAPAKSSHGDIDILVAEPFDRNVAASRDIGHFLADLLKAEKWKKMRGTSTYHFALVWPKEFEDQLVIERETKLVPSGDGSGQEETDEPFSDQKEQNTTSMNGNINPNSFTMDAARISSTTIDGSASPSLPMPLSSTQKYIQVDISLMPNPHYFLWHTFMQAHGDLWQMLGGVLRRFGISLTSKGLFLKIAEVEMHNKEQSKVLMTNDPDTVLDFVGLDRERYWQAFGSWEEMMDYVASCRLHDPGRWKHWTKPDEDEGEAEIKEEIGTGAGSLKSNDRRRAAKRPLFAYWIEQYLPANVDRPPGKSAFLTREAVVEDAKEYFGVGFATSFEERKKKMVRQIGVDKLWADIRKSLPIEGTEIGYVMKGMKREIAGRREEQPAQLERLDGSDEVRMAFEAGRFDDVLKWATLNWNEIGQRQKRLDQEISRVHLLEKVNRDAQRGKGRRS</sequence>
<reference evidence="2 3" key="1">
    <citation type="submission" date="2015-01" db="EMBL/GenBank/DDBJ databases">
        <title>The Genome Sequence of Fonsecaea multimorphosa CBS 102226.</title>
        <authorList>
            <consortium name="The Broad Institute Genomics Platform"/>
            <person name="Cuomo C."/>
            <person name="de Hoog S."/>
            <person name="Gorbushina A."/>
            <person name="Stielow B."/>
            <person name="Teixiera M."/>
            <person name="Abouelleil A."/>
            <person name="Chapman S.B."/>
            <person name="Priest M."/>
            <person name="Young S.K."/>
            <person name="Wortman J."/>
            <person name="Nusbaum C."/>
            <person name="Birren B."/>
        </authorList>
    </citation>
    <scope>NUCLEOTIDE SEQUENCE [LARGE SCALE GENOMIC DNA]</scope>
    <source>
        <strain evidence="2 3">CBS 102226</strain>
    </source>
</reference>
<gene>
    <name evidence="2" type="ORF">Z520_10264</name>
</gene>
<accession>A0A0D2JL12</accession>
<feature type="compositionally biased region" description="Polar residues" evidence="1">
    <location>
        <begin position="138"/>
        <end position="152"/>
    </location>
</feature>
<dbReference type="VEuPathDB" id="FungiDB:Z520_10264"/>
<evidence type="ECO:0000313" key="3">
    <source>
        <dbReference type="Proteomes" id="UP000053411"/>
    </source>
</evidence>
<evidence type="ECO:0000313" key="2">
    <source>
        <dbReference type="EMBL" id="KIX93927.1"/>
    </source>
</evidence>
<dbReference type="RefSeq" id="XP_016628050.1">
    <property type="nucleotide sequence ID" value="XM_016780757.1"/>
</dbReference>
<keyword evidence="3" id="KW-1185">Reference proteome</keyword>
<dbReference type="OrthoDB" id="4708870at2759"/>